<dbReference type="Pfam" id="PF00022">
    <property type="entry name" value="Actin"/>
    <property type="match status" value="1"/>
</dbReference>
<dbReference type="PANTHER" id="PTHR11937">
    <property type="entry name" value="ACTIN"/>
    <property type="match status" value="1"/>
</dbReference>
<organism evidence="3 4">
    <name type="scientific">Saccharomyces pastorianus</name>
    <name type="common">Lager yeast</name>
    <name type="synonym">Saccharomyces cerevisiae x Saccharomyces eubayanus</name>
    <dbReference type="NCBI Taxonomy" id="27292"/>
    <lineage>
        <taxon>Eukaryota</taxon>
        <taxon>Fungi</taxon>
        <taxon>Dikarya</taxon>
        <taxon>Ascomycota</taxon>
        <taxon>Saccharomycotina</taxon>
        <taxon>Saccharomycetes</taxon>
        <taxon>Saccharomycetales</taxon>
        <taxon>Saccharomycetaceae</taxon>
        <taxon>Saccharomyces</taxon>
    </lineage>
</organism>
<dbReference type="SUPFAM" id="SSF53067">
    <property type="entry name" value="Actin-like ATPase domain"/>
    <property type="match status" value="2"/>
</dbReference>
<evidence type="ECO:0000256" key="1">
    <source>
        <dbReference type="RuleBase" id="RU000487"/>
    </source>
</evidence>
<reference evidence="3 4" key="1">
    <citation type="journal article" date="2019" name="BMC Genomics">
        <title>Chromosome level assembly and comparative genome analysis confirm lager-brewing yeasts originated from a single hybridization.</title>
        <authorList>
            <person name="Salazar A.N."/>
            <person name="Gorter de Vries A.R."/>
            <person name="van den Broek M."/>
            <person name="Brouwers N."/>
            <person name="de la Torre Cortes P."/>
            <person name="Kuijpers N.G.A."/>
            <person name="Daran J.G."/>
            <person name="Abeel T."/>
        </authorList>
    </citation>
    <scope>NUCLEOTIDE SEQUENCE [LARGE SCALE GENOMIC DNA]</scope>
    <source>
        <strain evidence="3 4">CBS 1483</strain>
    </source>
</reference>
<dbReference type="Gene3D" id="3.90.640.10">
    <property type="entry name" value="Actin, Chain A, domain 4"/>
    <property type="match status" value="1"/>
</dbReference>
<dbReference type="InterPro" id="IPR043129">
    <property type="entry name" value="ATPase_NBD"/>
</dbReference>
<protein>
    <submittedName>
        <fullName evidence="3">Proteinral RNA polymerase II transcription factor</fullName>
    </submittedName>
</protein>
<dbReference type="EMBL" id="CP049013">
    <property type="protein sequence ID" value="QID88458.1"/>
    <property type="molecule type" value="Genomic_DNA"/>
</dbReference>
<evidence type="ECO:0000256" key="2">
    <source>
        <dbReference type="SAM" id="MobiDB-lite"/>
    </source>
</evidence>
<comment type="similarity">
    <text evidence="1">Belongs to the actin family.</text>
</comment>
<keyword evidence="4" id="KW-1185">Reference proteome</keyword>
<dbReference type="Gene3D" id="3.30.420.40">
    <property type="match status" value="2"/>
</dbReference>
<evidence type="ECO:0000313" key="4">
    <source>
        <dbReference type="Proteomes" id="UP000501346"/>
    </source>
</evidence>
<dbReference type="Proteomes" id="UP000501346">
    <property type="component" value="Chromosome SeXVI"/>
</dbReference>
<name>A0A6C1EGB9_SACPS</name>
<proteinExistence type="inferred from homology"/>
<dbReference type="AlphaFoldDB" id="A0A6C1EGB9"/>
<dbReference type="InterPro" id="IPR004000">
    <property type="entry name" value="Actin"/>
</dbReference>
<dbReference type="SMART" id="SM00268">
    <property type="entry name" value="ACTIN"/>
    <property type="match status" value="1"/>
</dbReference>
<feature type="compositionally biased region" description="Polar residues" evidence="2">
    <location>
        <begin position="348"/>
        <end position="359"/>
    </location>
</feature>
<evidence type="ECO:0000313" key="3">
    <source>
        <dbReference type="EMBL" id="QID88458.1"/>
    </source>
</evidence>
<dbReference type="OrthoDB" id="5132116at2759"/>
<accession>A0A6C1EGB9</accession>
<feature type="region of interest" description="Disordered" evidence="2">
    <location>
        <begin position="348"/>
        <end position="376"/>
    </location>
</feature>
<gene>
    <name evidence="3" type="primary">ARP7_2</name>
    <name evidence="3" type="ORF">GRS66_011175</name>
</gene>
<sequence length="480" mass="54016">MTLNRKCVVIHNGSHRTVAGFSNVELPQCIIPSSYVKRTDDAGKAKFIFGTYDMIDTTAEKRSDDEVYTLMDSQGLPYNWEALELQWRYMYETQLKVSPEELPLVITMPVTNGKPDMSILEHYYELAFDKLKVPVFQIVIEPLAIALSMGKSSAFVIDMGASGCNVTPIIDGIVVKNAVVRSKFGGDFLDFQVHEKLAPMIKEENDMENMADEGKNSTDVWHDANTWIQQFKSTMLQVSEKDLIELERYYKEQAEIFARQQEQLKQMDQQLQYTALMGSPNNPLLQKKNFLFKPLNKTITLDFKDCYEFAEYLFKPQLISDKFSPEDGLGPLMAKSVKKAGASINSMKANTSANPNGLGTSHMHATAGDNANGSSSNNISPEQVYSLLLTNIIITGSSSLIEGMEQRIIKELSIRFPQYKLTTFANQVMMDRKIQGWLGAVTMANLPSWNLGKWYSKEDYESLKRDGKQSQPANASANTN</sequence>